<protein>
    <recommendedName>
        <fullName evidence="4">DUF155 domain-containing protein</fullName>
    </recommendedName>
</protein>
<accession>A0A2V2N8R7</accession>
<dbReference type="OrthoDB" id="109638at2157"/>
<evidence type="ECO:0000256" key="1">
    <source>
        <dbReference type="SAM" id="Phobius"/>
    </source>
</evidence>
<dbReference type="Proteomes" id="UP000245934">
    <property type="component" value="Unassembled WGS sequence"/>
</dbReference>
<keyword evidence="1" id="KW-0812">Transmembrane</keyword>
<organism evidence="2 3">
    <name type="scientific">Methanospirillum stamsii</name>
    <dbReference type="NCBI Taxonomy" id="1277351"/>
    <lineage>
        <taxon>Archaea</taxon>
        <taxon>Methanobacteriati</taxon>
        <taxon>Methanobacteriota</taxon>
        <taxon>Stenosarchaea group</taxon>
        <taxon>Methanomicrobia</taxon>
        <taxon>Methanomicrobiales</taxon>
        <taxon>Methanospirillaceae</taxon>
        <taxon>Methanospirillum</taxon>
    </lineage>
</organism>
<evidence type="ECO:0000313" key="2">
    <source>
        <dbReference type="EMBL" id="PWR74965.1"/>
    </source>
</evidence>
<gene>
    <name evidence="2" type="ORF">DLD82_06985</name>
</gene>
<comment type="caution">
    <text evidence="2">The sequence shown here is derived from an EMBL/GenBank/DDBJ whole genome shotgun (WGS) entry which is preliminary data.</text>
</comment>
<feature type="transmembrane region" description="Helical" evidence="1">
    <location>
        <begin position="332"/>
        <end position="350"/>
    </location>
</feature>
<dbReference type="AlphaFoldDB" id="A0A2V2N8R7"/>
<dbReference type="RefSeq" id="WP_109940398.1">
    <property type="nucleotide sequence ID" value="NZ_CP176366.1"/>
</dbReference>
<evidence type="ECO:0000313" key="3">
    <source>
        <dbReference type="Proteomes" id="UP000245934"/>
    </source>
</evidence>
<evidence type="ECO:0008006" key="4">
    <source>
        <dbReference type="Google" id="ProtNLM"/>
    </source>
</evidence>
<dbReference type="GeneID" id="97611160"/>
<proteinExistence type="predicted"/>
<keyword evidence="1" id="KW-0472">Membrane</keyword>
<name>A0A2V2N8R7_9EURY</name>
<reference evidence="2 3" key="1">
    <citation type="submission" date="2018-05" db="EMBL/GenBank/DDBJ databases">
        <title>Draft genome of Methanospirillum stamsii Pt1.</title>
        <authorList>
            <person name="Dueholm M.S."/>
            <person name="Nielsen P.H."/>
            <person name="Bakmann L.F."/>
            <person name="Otzen D.E."/>
        </authorList>
    </citation>
    <scope>NUCLEOTIDE SEQUENCE [LARGE SCALE GENOMIC DNA]</scope>
    <source>
        <strain evidence="2 3">Pt1</strain>
    </source>
</reference>
<keyword evidence="1" id="KW-1133">Transmembrane helix</keyword>
<dbReference type="EMBL" id="QGMZ01000014">
    <property type="protein sequence ID" value="PWR74965.1"/>
    <property type="molecule type" value="Genomic_DNA"/>
</dbReference>
<sequence>MNAIRFFRIYDIGKEIDITRLETALARSYYTARANFQRIKPKSIMIEDPPLFLRMHPAEVTIGGIRYDLQASARIFDIGAISLCFVHEFDENAYNKSLEEIGLIFANDEAITDVFTSYLANLKEILSPYISDISIDASFFEDYFIYFTDNLQSTPDPAVLLMGEDTKFSSQMREEVLKNSMSYSVDDIIYLSWGAAFIKNSEIPTDLFDLIEYANVQVLELRYYDQVLSRKMEKMYDDIELADKSTWFSRIRLYHQIMADLMEIHADVSEITEKVNNLIKVTEDVYYARVYATALKVLRSPLWSDSVNRKILVIHENYSMLSDEVRIQHSNFLEWIIIILITLEFVLAIWQSIR</sequence>
<keyword evidence="3" id="KW-1185">Reference proteome</keyword>